<dbReference type="RefSeq" id="WP_276760185.1">
    <property type="nucleotide sequence ID" value="NZ_SSGD01000045.1"/>
</dbReference>
<organism evidence="1 2">
    <name type="scientific">Mycolicibacter arupensis</name>
    <dbReference type="NCBI Taxonomy" id="342002"/>
    <lineage>
        <taxon>Bacteria</taxon>
        <taxon>Bacillati</taxon>
        <taxon>Actinomycetota</taxon>
        <taxon>Actinomycetes</taxon>
        <taxon>Mycobacteriales</taxon>
        <taxon>Mycobacteriaceae</taxon>
        <taxon>Mycolicibacter</taxon>
    </lineage>
</organism>
<dbReference type="EMBL" id="SSGD01000045">
    <property type="protein sequence ID" value="TXI56892.1"/>
    <property type="molecule type" value="Genomic_DNA"/>
</dbReference>
<dbReference type="Proteomes" id="UP000321797">
    <property type="component" value="Unassembled WGS sequence"/>
</dbReference>
<accession>A0A5C7Y5P5</accession>
<protein>
    <submittedName>
        <fullName evidence="1">Uncharacterized protein</fullName>
    </submittedName>
</protein>
<gene>
    <name evidence="1" type="ORF">E6Q54_09340</name>
</gene>
<evidence type="ECO:0000313" key="2">
    <source>
        <dbReference type="Proteomes" id="UP000321797"/>
    </source>
</evidence>
<name>A0A5C7Y5P5_9MYCO</name>
<comment type="caution">
    <text evidence="1">The sequence shown here is derived from an EMBL/GenBank/DDBJ whole genome shotgun (WGS) entry which is preliminary data.</text>
</comment>
<proteinExistence type="predicted"/>
<dbReference type="AlphaFoldDB" id="A0A5C7Y5P5"/>
<reference evidence="1 2" key="1">
    <citation type="submission" date="2018-09" db="EMBL/GenBank/DDBJ databases">
        <title>Metagenome Assembled Genomes from an Advanced Water Purification Facility.</title>
        <authorList>
            <person name="Stamps B.W."/>
            <person name="Spear J.R."/>
        </authorList>
    </citation>
    <scope>NUCLEOTIDE SEQUENCE [LARGE SCALE GENOMIC DNA]</scope>
    <source>
        <strain evidence="1">Bin_29_2</strain>
    </source>
</reference>
<evidence type="ECO:0000313" key="1">
    <source>
        <dbReference type="EMBL" id="TXI56892.1"/>
    </source>
</evidence>
<sequence>MDDEWQVVEGTGWIAIPEFGRINPRRDNVAGGRQYFDAMTANGEYAQATGDCITGGTETWYYEFDQPFLLADGSGHCIEVVISLLKGGRYAVKYHPGVWPSGGTGGW</sequence>